<evidence type="ECO:0000256" key="1">
    <source>
        <dbReference type="ARBA" id="ARBA00000971"/>
    </source>
</evidence>
<dbReference type="PANTHER" id="PTHR47245:SF2">
    <property type="entry name" value="PEPTIDYL-PROLYL CIS-TRANS ISOMERASE HP_0175-RELATED"/>
    <property type="match status" value="1"/>
</dbReference>
<keyword evidence="5 6" id="KW-0413">Isomerase</keyword>
<dbReference type="InterPro" id="IPR046357">
    <property type="entry name" value="PPIase_dom_sf"/>
</dbReference>
<organism evidence="8 9">
    <name type="scientific">Malikia spinosa</name>
    <dbReference type="NCBI Taxonomy" id="86180"/>
    <lineage>
        <taxon>Bacteria</taxon>
        <taxon>Pseudomonadati</taxon>
        <taxon>Pseudomonadota</taxon>
        <taxon>Betaproteobacteria</taxon>
        <taxon>Burkholderiales</taxon>
        <taxon>Comamonadaceae</taxon>
        <taxon>Malikia</taxon>
    </lineage>
</organism>
<name>A0A2S9KBJ7_9BURK</name>
<comment type="catalytic activity">
    <reaction evidence="1">
        <text>[protein]-peptidylproline (omega=180) = [protein]-peptidylproline (omega=0)</text>
        <dbReference type="Rhea" id="RHEA:16237"/>
        <dbReference type="Rhea" id="RHEA-COMP:10747"/>
        <dbReference type="Rhea" id="RHEA-COMP:10748"/>
        <dbReference type="ChEBI" id="CHEBI:83833"/>
        <dbReference type="ChEBI" id="CHEBI:83834"/>
        <dbReference type="EC" id="5.2.1.8"/>
    </reaction>
</comment>
<evidence type="ECO:0000256" key="3">
    <source>
        <dbReference type="ARBA" id="ARBA00013194"/>
    </source>
</evidence>
<sequence>MEQTGCGSACSCASGAAAAIPANPAISAMESVPASVNGIALHGVGEQLGAEALRERAYAELLRQQAVRLGWLPEQAVRLAPELGPAEQEAIESMLEREVLLPEPSEEACLRHYAANKPQHVIEQAVHLRHILFAVTPGVDVQKLAQRAEAALHELMRKDAPAGRFEQLAAELSNCPSSAQGGDLGWVGPHDCAPELAQALFFQSEPGFGIGLHPRLVHSRYGFHVIELLDRRKGRQLEFEAVRDSIAAQLELRSRATAWRQYMMLLVGQADIVGLELEGADTPLVQ</sequence>
<dbReference type="EC" id="5.2.1.8" evidence="3"/>
<evidence type="ECO:0000313" key="8">
    <source>
        <dbReference type="EMBL" id="PRD67800.1"/>
    </source>
</evidence>
<comment type="caution">
    <text evidence="8">The sequence shown here is derived from an EMBL/GenBank/DDBJ whole genome shotgun (WGS) entry which is preliminary data.</text>
</comment>
<keyword evidence="9" id="KW-1185">Reference proteome</keyword>
<evidence type="ECO:0000256" key="5">
    <source>
        <dbReference type="ARBA" id="ARBA00023235"/>
    </source>
</evidence>
<protein>
    <recommendedName>
        <fullName evidence="3">peptidylprolyl isomerase</fullName>
        <ecNumber evidence="3">5.2.1.8</ecNumber>
    </recommendedName>
</protein>
<dbReference type="PROSITE" id="PS50198">
    <property type="entry name" value="PPIC_PPIASE_2"/>
    <property type="match status" value="1"/>
</dbReference>
<proteinExistence type="inferred from homology"/>
<dbReference type="InterPro" id="IPR023058">
    <property type="entry name" value="PPIase_PpiC_CS"/>
</dbReference>
<dbReference type="Pfam" id="PF00639">
    <property type="entry name" value="Rotamase"/>
    <property type="match status" value="1"/>
</dbReference>
<dbReference type="PANTHER" id="PTHR47245">
    <property type="entry name" value="PEPTIDYLPROLYL ISOMERASE"/>
    <property type="match status" value="1"/>
</dbReference>
<dbReference type="AlphaFoldDB" id="A0A2S9KBJ7"/>
<dbReference type="SUPFAM" id="SSF54534">
    <property type="entry name" value="FKBP-like"/>
    <property type="match status" value="1"/>
</dbReference>
<dbReference type="Gene3D" id="3.10.50.40">
    <property type="match status" value="1"/>
</dbReference>
<dbReference type="OrthoDB" id="9769613at2"/>
<dbReference type="GO" id="GO:0003755">
    <property type="term" value="F:peptidyl-prolyl cis-trans isomerase activity"/>
    <property type="evidence" value="ECO:0007669"/>
    <property type="project" value="UniProtKB-KW"/>
</dbReference>
<evidence type="ECO:0000256" key="6">
    <source>
        <dbReference type="PROSITE-ProRule" id="PRU00278"/>
    </source>
</evidence>
<dbReference type="InterPro" id="IPR000297">
    <property type="entry name" value="PPIase_PpiC"/>
</dbReference>
<comment type="similarity">
    <text evidence="2">Belongs to the PpiC/parvulin rotamase family.</text>
</comment>
<evidence type="ECO:0000259" key="7">
    <source>
        <dbReference type="PROSITE" id="PS50198"/>
    </source>
</evidence>
<dbReference type="InterPro" id="IPR050245">
    <property type="entry name" value="PrsA_foldase"/>
</dbReference>
<dbReference type="EMBL" id="PVLR01000045">
    <property type="protein sequence ID" value="PRD67800.1"/>
    <property type="molecule type" value="Genomic_DNA"/>
</dbReference>
<evidence type="ECO:0000256" key="2">
    <source>
        <dbReference type="ARBA" id="ARBA00007656"/>
    </source>
</evidence>
<reference evidence="8 9" key="1">
    <citation type="submission" date="2018-03" db="EMBL/GenBank/DDBJ databases">
        <title>Comparative genomics illustrates the genes involved in a hyperalkaliphilic mechanisms of Serpentinomonas isolated from highly-alkaline calcium-rich serpentinized springs.</title>
        <authorList>
            <person name="Suzuki S."/>
            <person name="Ishii S."/>
            <person name="Walworth N."/>
            <person name="Bird L."/>
            <person name="Kuenen J.G."/>
            <person name="Nealson K.H."/>
        </authorList>
    </citation>
    <scope>NUCLEOTIDE SEQUENCE [LARGE SCALE GENOMIC DNA]</scope>
    <source>
        <strain evidence="8 9">83</strain>
    </source>
</reference>
<gene>
    <name evidence="8" type="ORF">C6P61_14515</name>
</gene>
<evidence type="ECO:0000256" key="4">
    <source>
        <dbReference type="ARBA" id="ARBA00023110"/>
    </source>
</evidence>
<evidence type="ECO:0000313" key="9">
    <source>
        <dbReference type="Proteomes" id="UP000238326"/>
    </source>
</evidence>
<accession>A0A2S9KBJ7</accession>
<keyword evidence="4 6" id="KW-0697">Rotamase</keyword>
<dbReference type="PROSITE" id="PS01096">
    <property type="entry name" value="PPIC_PPIASE_1"/>
    <property type="match status" value="1"/>
</dbReference>
<dbReference type="Proteomes" id="UP000238326">
    <property type="component" value="Unassembled WGS sequence"/>
</dbReference>
<feature type="domain" description="PpiC" evidence="7">
    <location>
        <begin position="123"/>
        <end position="230"/>
    </location>
</feature>